<keyword evidence="1" id="KW-0472">Membrane</keyword>
<reference evidence="2" key="1">
    <citation type="submission" date="2022-11" db="EMBL/GenBank/DDBJ databases">
        <title>Pseudomonas triclosanedens sp. nov., a triclosan degrader isolated from activated sludge.</title>
        <authorList>
            <person name="Yin Y."/>
            <person name="Lu Z."/>
        </authorList>
    </citation>
    <scope>NUCLEOTIDE SEQUENCE</scope>
    <source>
        <strain evidence="2">ZM23</strain>
    </source>
</reference>
<dbReference type="EMBL" id="CP113432">
    <property type="protein sequence ID" value="WAI51229.1"/>
    <property type="molecule type" value="Genomic_DNA"/>
</dbReference>
<feature type="transmembrane region" description="Helical" evidence="1">
    <location>
        <begin position="144"/>
        <end position="165"/>
    </location>
</feature>
<proteinExistence type="predicted"/>
<keyword evidence="1" id="KW-1133">Transmembrane helix</keyword>
<evidence type="ECO:0000313" key="2">
    <source>
        <dbReference type="EMBL" id="WAI51229.1"/>
    </source>
</evidence>
<feature type="transmembrane region" description="Helical" evidence="1">
    <location>
        <begin position="204"/>
        <end position="222"/>
    </location>
</feature>
<evidence type="ECO:0000313" key="3">
    <source>
        <dbReference type="Proteomes" id="UP001163624"/>
    </source>
</evidence>
<feature type="transmembrane region" description="Helical" evidence="1">
    <location>
        <begin position="177"/>
        <end position="198"/>
    </location>
</feature>
<keyword evidence="3" id="KW-1185">Reference proteome</keyword>
<feature type="transmembrane region" description="Helical" evidence="1">
    <location>
        <begin position="39"/>
        <end position="63"/>
    </location>
</feature>
<accession>A0ABY7A1Z6</accession>
<dbReference type="RefSeq" id="WP_254471499.1">
    <property type="nucleotide sequence ID" value="NZ_CP113432.1"/>
</dbReference>
<dbReference type="Proteomes" id="UP001163624">
    <property type="component" value="Chromosome"/>
</dbReference>
<name>A0ABY7A1Z6_9PSED</name>
<gene>
    <name evidence="2" type="ORF">OU419_08200</name>
</gene>
<feature type="transmembrane region" description="Helical" evidence="1">
    <location>
        <begin position="229"/>
        <end position="248"/>
    </location>
</feature>
<keyword evidence="1" id="KW-0812">Transmembrane</keyword>
<feature type="transmembrane region" description="Helical" evidence="1">
    <location>
        <begin position="254"/>
        <end position="277"/>
    </location>
</feature>
<organism evidence="2 3">
    <name type="scientific">Pseudomonas triclosanedens</name>
    <dbReference type="NCBI Taxonomy" id="2961893"/>
    <lineage>
        <taxon>Bacteria</taxon>
        <taxon>Pseudomonadati</taxon>
        <taxon>Pseudomonadota</taxon>
        <taxon>Gammaproteobacteria</taxon>
        <taxon>Pseudomonadales</taxon>
        <taxon>Pseudomonadaceae</taxon>
        <taxon>Pseudomonas</taxon>
    </lineage>
</organism>
<evidence type="ECO:0000256" key="1">
    <source>
        <dbReference type="SAM" id="Phobius"/>
    </source>
</evidence>
<protein>
    <submittedName>
        <fullName evidence="2">Uncharacterized protein</fullName>
    </submittedName>
</protein>
<sequence>MRKLLHWGGSALAVLGVLFVALRIRQYGEQFDPAALGVGQWLGIAGLALLYGGANGFLAFAWWRLLARGGINATLRWVLHAYGLSQLAKYLPGNVFHIAGRQALGMAAGWPARPLATAIFLELVLLAVAGALFSALLLPVLLPSAGWFAGALLWGLAVSIGILAVRRLLGRQASQAIVSLLVFLLVSSAIFVVLTTFVSPASTILPSAWPVIAGAFVIAWLVGLVTPGAPAGVGVRELVLLVLLKPWVAEADLLLAVILGRLVTVLGDLLFFLAALAMRGADSRKCE</sequence>
<feature type="transmembrane region" description="Helical" evidence="1">
    <location>
        <begin position="115"/>
        <end position="138"/>
    </location>
</feature>